<proteinExistence type="predicted"/>
<evidence type="ECO:0000256" key="2">
    <source>
        <dbReference type="ARBA" id="ARBA00022737"/>
    </source>
</evidence>
<dbReference type="SMART" id="SM00369">
    <property type="entry name" value="LRR_TYP"/>
    <property type="match status" value="8"/>
</dbReference>
<keyword evidence="1" id="KW-0433">Leucine-rich repeat</keyword>
<dbReference type="InterPro" id="IPR003591">
    <property type="entry name" value="Leu-rich_rpt_typical-subtyp"/>
</dbReference>
<evidence type="ECO:0000313" key="3">
    <source>
        <dbReference type="EMBL" id="RCH98011.1"/>
    </source>
</evidence>
<dbReference type="InterPro" id="IPR032675">
    <property type="entry name" value="LRR_dom_sf"/>
</dbReference>
<dbReference type="Gene3D" id="3.80.10.10">
    <property type="entry name" value="Ribonuclease Inhibitor"/>
    <property type="match status" value="3"/>
</dbReference>
<protein>
    <submittedName>
        <fullName evidence="3">Uncharacterized protein</fullName>
    </submittedName>
</protein>
<name>A0A367K852_RHIST</name>
<dbReference type="PANTHER" id="PTHR48051:SF1">
    <property type="entry name" value="RAS SUPPRESSOR PROTEIN 1"/>
    <property type="match status" value="1"/>
</dbReference>
<keyword evidence="4" id="KW-1185">Reference proteome</keyword>
<keyword evidence="2" id="KW-0677">Repeat</keyword>
<dbReference type="SMART" id="SM00364">
    <property type="entry name" value="LRR_BAC"/>
    <property type="match status" value="7"/>
</dbReference>
<dbReference type="InterPro" id="IPR001611">
    <property type="entry name" value="Leu-rich_rpt"/>
</dbReference>
<dbReference type="PANTHER" id="PTHR48051">
    <property type="match status" value="1"/>
</dbReference>
<dbReference type="PROSITE" id="PS51450">
    <property type="entry name" value="LRR"/>
    <property type="match status" value="2"/>
</dbReference>
<dbReference type="Proteomes" id="UP000253551">
    <property type="component" value="Unassembled WGS sequence"/>
</dbReference>
<evidence type="ECO:0000313" key="4">
    <source>
        <dbReference type="Proteomes" id="UP000253551"/>
    </source>
</evidence>
<dbReference type="SUPFAM" id="SSF52058">
    <property type="entry name" value="L domain-like"/>
    <property type="match status" value="1"/>
</dbReference>
<dbReference type="AlphaFoldDB" id="A0A367K852"/>
<evidence type="ECO:0000256" key="1">
    <source>
        <dbReference type="ARBA" id="ARBA00022614"/>
    </source>
</evidence>
<dbReference type="GO" id="GO:0005737">
    <property type="term" value="C:cytoplasm"/>
    <property type="evidence" value="ECO:0007669"/>
    <property type="project" value="TreeGrafter"/>
</dbReference>
<organism evidence="3 4">
    <name type="scientific">Rhizopus stolonifer</name>
    <name type="common">Rhizopus nigricans</name>
    <dbReference type="NCBI Taxonomy" id="4846"/>
    <lineage>
        <taxon>Eukaryota</taxon>
        <taxon>Fungi</taxon>
        <taxon>Fungi incertae sedis</taxon>
        <taxon>Mucoromycota</taxon>
        <taxon>Mucoromycotina</taxon>
        <taxon>Mucoromycetes</taxon>
        <taxon>Mucorales</taxon>
        <taxon>Mucorineae</taxon>
        <taxon>Rhizopodaceae</taxon>
        <taxon>Rhizopus</taxon>
    </lineage>
</organism>
<sequence length="668" mass="76638">MATHINKCSEGTQLVTVDLSDISKLPTDLYLPQGSALREQGPFSVYQLILRRNMLTSLKPYIDAIDKIKRNLMHLSLRENRLSRFPIETTSLPNLTSLSLAENSLKFIESGIFPRLVNLQWLNLAKNSLESLPMDIVECFKLRGLDLCNNTITKFPDVVFFLPYLKALLLDGNKITAIPSHFKFPATLEVLTLASNLLTEIPLSLIYRPPAHLAHLNLSGNLINELHVDFLSIGYEYLTSLDMHSCKLTSCPSWFLVRLSAKPQLKRVNLALNQITEIPIEIGSLTQLQWLNLNGNFLTSLPASMSSLSKLVKLGIAQNRIKTLPPLLFIHMQRLEKLDIRRNLLRYFPPSILSLMKIYNRLVNLEIFVPHNVFPSFDLRSTCDLHKTSPSYYETLFGKRVCEHCHPFGGELDDLFSAGNMKLQYVTGILCEPNRDDSFESTQILSQSTAFSLLEALPKNSNRKSMKQTLYRAIFQEKKQGDTAISLEEMEYCHSPKFSRKFFSTPDSPLQLEEERIEWDMVKTKVRGILTETPSLQEIALSTRLNSTQTEFYNGSHRDYHEYFKDEKRFDHSPKRTRHFITRVLSYPCIPTFVKQAAVNTSQQCDACLKWYNYSNIKVGYISRLPDNGTSIPIRYQMCSFDCALDSLVNLFVKTQEWQSKNRGFRTN</sequence>
<reference evidence="3 4" key="1">
    <citation type="journal article" date="2018" name="G3 (Bethesda)">
        <title>Phylogenetic and Phylogenomic Definition of Rhizopus Species.</title>
        <authorList>
            <person name="Gryganskyi A.P."/>
            <person name="Golan J."/>
            <person name="Dolatabadi S."/>
            <person name="Mondo S."/>
            <person name="Robb S."/>
            <person name="Idnurm A."/>
            <person name="Muszewska A."/>
            <person name="Steczkiewicz K."/>
            <person name="Masonjones S."/>
            <person name="Liao H.L."/>
            <person name="Gajdeczka M.T."/>
            <person name="Anike F."/>
            <person name="Vuek A."/>
            <person name="Anishchenko I.M."/>
            <person name="Voigt K."/>
            <person name="de Hoog G.S."/>
            <person name="Smith M.E."/>
            <person name="Heitman J."/>
            <person name="Vilgalys R."/>
            <person name="Stajich J.E."/>
        </authorList>
    </citation>
    <scope>NUCLEOTIDE SEQUENCE [LARGE SCALE GENOMIC DNA]</scope>
    <source>
        <strain evidence="3 4">LSU 92-RS-03</strain>
    </source>
</reference>
<comment type="caution">
    <text evidence="3">The sequence shown here is derived from an EMBL/GenBank/DDBJ whole genome shotgun (WGS) entry which is preliminary data.</text>
</comment>
<dbReference type="InterPro" id="IPR050216">
    <property type="entry name" value="LRR_domain-containing"/>
</dbReference>
<dbReference type="OrthoDB" id="660555at2759"/>
<dbReference type="EMBL" id="PJQM01002116">
    <property type="protein sequence ID" value="RCH98011.1"/>
    <property type="molecule type" value="Genomic_DNA"/>
</dbReference>
<gene>
    <name evidence="3" type="ORF">CU098_001913</name>
</gene>
<accession>A0A367K852</accession>
<dbReference type="STRING" id="4846.A0A367K852"/>
<dbReference type="Pfam" id="PF13855">
    <property type="entry name" value="LRR_8"/>
    <property type="match status" value="3"/>
</dbReference>